<dbReference type="EMBL" id="MTLA01000040">
    <property type="protein sequence ID" value="OOP69698.1"/>
    <property type="molecule type" value="Genomic_DNA"/>
</dbReference>
<evidence type="ECO:0000259" key="3">
    <source>
        <dbReference type="Pfam" id="PF00210"/>
    </source>
</evidence>
<evidence type="ECO:0000256" key="1">
    <source>
        <dbReference type="ARBA" id="ARBA00009497"/>
    </source>
</evidence>
<keyword evidence="5" id="KW-1185">Reference proteome</keyword>
<comment type="similarity">
    <text evidence="1 2">Belongs to the Dps family.</text>
</comment>
<proteinExistence type="inferred from homology"/>
<dbReference type="PROSITE" id="PS00818">
    <property type="entry name" value="DPS_1"/>
    <property type="match status" value="1"/>
</dbReference>
<dbReference type="PANTHER" id="PTHR42932">
    <property type="entry name" value="GENERAL STRESS PROTEIN 20U"/>
    <property type="match status" value="1"/>
</dbReference>
<dbReference type="RefSeq" id="WP_071976902.1">
    <property type="nucleotide sequence ID" value="NZ_CP065424.1"/>
</dbReference>
<dbReference type="Proteomes" id="UP000189761">
    <property type="component" value="Unassembled WGS sequence"/>
</dbReference>
<reference evidence="4 5" key="1">
    <citation type="submission" date="2017-01" db="EMBL/GenBank/DDBJ databases">
        <title>Draft genome sequence of Bacillus oleronius.</title>
        <authorList>
            <person name="Allam M."/>
        </authorList>
    </citation>
    <scope>NUCLEOTIDE SEQUENCE [LARGE SCALE GENOMIC DNA]</scope>
    <source>
        <strain evidence="4 5">DSM 9356</strain>
    </source>
</reference>
<dbReference type="PIRSF" id="PIRSF005900">
    <property type="entry name" value="Dps"/>
    <property type="match status" value="1"/>
</dbReference>
<dbReference type="GO" id="GO:0008199">
    <property type="term" value="F:ferric iron binding"/>
    <property type="evidence" value="ECO:0007669"/>
    <property type="project" value="InterPro"/>
</dbReference>
<dbReference type="PRINTS" id="PR01346">
    <property type="entry name" value="HELNAPAPROT"/>
</dbReference>
<evidence type="ECO:0000313" key="4">
    <source>
        <dbReference type="EMBL" id="OOP69698.1"/>
    </source>
</evidence>
<dbReference type="Pfam" id="PF00210">
    <property type="entry name" value="Ferritin"/>
    <property type="match status" value="1"/>
</dbReference>
<dbReference type="AlphaFoldDB" id="A0A8E2LFT3"/>
<dbReference type="InterPro" id="IPR002177">
    <property type="entry name" value="DPS_DNA-bd"/>
</dbReference>
<dbReference type="SUPFAM" id="SSF47240">
    <property type="entry name" value="Ferritin-like"/>
    <property type="match status" value="1"/>
</dbReference>
<protein>
    <submittedName>
        <fullName evidence="4">DNA starvation/stationary phase protection protein</fullName>
    </submittedName>
</protein>
<evidence type="ECO:0000313" key="5">
    <source>
        <dbReference type="Proteomes" id="UP000189761"/>
    </source>
</evidence>
<organism evidence="4 5">
    <name type="scientific">Heyndrickxia oleronia</name>
    <dbReference type="NCBI Taxonomy" id="38875"/>
    <lineage>
        <taxon>Bacteria</taxon>
        <taxon>Bacillati</taxon>
        <taxon>Bacillota</taxon>
        <taxon>Bacilli</taxon>
        <taxon>Bacillales</taxon>
        <taxon>Bacillaceae</taxon>
        <taxon>Heyndrickxia</taxon>
    </lineage>
</organism>
<dbReference type="InterPro" id="IPR023188">
    <property type="entry name" value="DPS_DNA-bd_CS"/>
</dbReference>
<dbReference type="PANTHER" id="PTHR42932:SF1">
    <property type="entry name" value="GENERAL STRESS PROTEIN 20U"/>
    <property type="match status" value="1"/>
</dbReference>
<dbReference type="InterPro" id="IPR012347">
    <property type="entry name" value="Ferritin-like"/>
</dbReference>
<evidence type="ECO:0000256" key="2">
    <source>
        <dbReference type="RuleBase" id="RU003875"/>
    </source>
</evidence>
<dbReference type="GO" id="GO:0016722">
    <property type="term" value="F:oxidoreductase activity, acting on metal ions"/>
    <property type="evidence" value="ECO:0007669"/>
    <property type="project" value="InterPro"/>
</dbReference>
<sequence length="148" mass="16854">MANQSQLQDVLNKQVANWTVMYTKLHHFHWYVKGHHFFSLHEKFEELYNEADAALDEIAERLLAIEGQPVSTLKGSLELASIKEAETKAPADEMVKEVVSDFKQIIGELKEGISIADEAGDDVTADMFTAFQEKLEKHVWMLNAYLSK</sequence>
<accession>A0A8E2LFT3</accession>
<dbReference type="Gene3D" id="1.20.1260.10">
    <property type="match status" value="1"/>
</dbReference>
<dbReference type="CDD" id="cd01043">
    <property type="entry name" value="DPS"/>
    <property type="match status" value="1"/>
</dbReference>
<gene>
    <name evidence="4" type="ORF">BWZ43_03875</name>
</gene>
<name>A0A8E2LFT3_9BACI</name>
<dbReference type="InterPro" id="IPR008331">
    <property type="entry name" value="Ferritin_DPS_dom"/>
</dbReference>
<feature type="domain" description="Ferritin/DPS" evidence="3">
    <location>
        <begin position="9"/>
        <end position="148"/>
    </location>
</feature>
<comment type="caution">
    <text evidence="4">The sequence shown here is derived from an EMBL/GenBank/DDBJ whole genome shotgun (WGS) entry which is preliminary data.</text>
</comment>
<dbReference type="InterPro" id="IPR009078">
    <property type="entry name" value="Ferritin-like_SF"/>
</dbReference>